<evidence type="ECO:0000256" key="1">
    <source>
        <dbReference type="ARBA" id="ARBA00008857"/>
    </source>
</evidence>
<dbReference type="InterPro" id="IPR050808">
    <property type="entry name" value="Phage_Integrase"/>
</dbReference>
<keyword evidence="3" id="KW-0238">DNA-binding</keyword>
<proteinExistence type="inferred from homology"/>
<dbReference type="InterPro" id="IPR011010">
    <property type="entry name" value="DNA_brk_join_enz"/>
</dbReference>
<feature type="domain" description="Tyr recombinase" evidence="5">
    <location>
        <begin position="203"/>
        <end position="396"/>
    </location>
</feature>
<evidence type="ECO:0000313" key="7">
    <source>
        <dbReference type="Proteomes" id="UP000029868"/>
    </source>
</evidence>
<dbReference type="EMBL" id="JQEC01000055">
    <property type="protein sequence ID" value="KGJ89526.1"/>
    <property type="molecule type" value="Genomic_DNA"/>
</dbReference>
<dbReference type="InterPro" id="IPR025166">
    <property type="entry name" value="Integrase_DNA_bind_dom"/>
</dbReference>
<dbReference type="PANTHER" id="PTHR30629:SF2">
    <property type="entry name" value="PROPHAGE INTEGRASE INTS-RELATED"/>
    <property type="match status" value="1"/>
</dbReference>
<accession>A0A099KGQ9</accession>
<dbReference type="GO" id="GO:0003677">
    <property type="term" value="F:DNA binding"/>
    <property type="evidence" value="ECO:0007669"/>
    <property type="project" value="UniProtKB-KW"/>
</dbReference>
<dbReference type="GO" id="GO:0006310">
    <property type="term" value="P:DNA recombination"/>
    <property type="evidence" value="ECO:0007669"/>
    <property type="project" value="UniProtKB-KW"/>
</dbReference>
<dbReference type="Pfam" id="PF13356">
    <property type="entry name" value="Arm-DNA-bind_3"/>
    <property type="match status" value="1"/>
</dbReference>
<reference evidence="6 7" key="1">
    <citation type="submission" date="2014-08" db="EMBL/GenBank/DDBJ databases">
        <title>Genomic and Phenotypic Diversity of Colwellia psychrerythraea strains from Disparate Marine Basins.</title>
        <authorList>
            <person name="Techtmann S.M."/>
            <person name="Stelling S.C."/>
            <person name="Utturkar S.M."/>
            <person name="Alshibli N."/>
            <person name="Harris A."/>
            <person name="Brown S.D."/>
            <person name="Hazen T.C."/>
        </authorList>
    </citation>
    <scope>NUCLEOTIDE SEQUENCE [LARGE SCALE GENOMIC DNA]</scope>
    <source>
        <strain evidence="6 7">GAB14E</strain>
    </source>
</reference>
<dbReference type="AlphaFoldDB" id="A0A099KGQ9"/>
<dbReference type="SUPFAM" id="SSF56349">
    <property type="entry name" value="DNA breaking-rejoining enzymes"/>
    <property type="match status" value="1"/>
</dbReference>
<comment type="similarity">
    <text evidence="1">Belongs to the 'phage' integrase family.</text>
</comment>
<sequence>MALTDKWLKAHLNKPQEKRFEKAHREGLSVRVSLNGAVTFQYRYYLRDRKKYDRATIGYYPEMSLAAATAELPRLKVMLAEGKNPKLELASSRIYEAEKLTLDQLFTKWYEEYCSKKKKAHEEHRRTYEIHVKQKIGKLVAENITRPVFLELLNPIIKTYPSIAERIIINLRQMYEWARLHQIADADPLRDITAKKVGIESGQDTRFFSEKEMMWFFTALEKTRIEEKNKMFIELSLHYACRPAELRFTEVEHVNLDFGTWNVPWQNHKIGKKTKQPIVRPIIPEIKKLWERAIELSGSHKWIFTNRGTSAQIDRSAIPASIRCIENYWRKKLKVNGEPIKYNPFCAYTLRKTARTNFANFGEWAVCEKMIGHKLPGESDKYDYNTYSEKMRPIYQKWYDYTQQVRSGNSKVVKISSQK</sequence>
<dbReference type="Proteomes" id="UP000029868">
    <property type="component" value="Unassembled WGS sequence"/>
</dbReference>
<name>A0A099KGQ9_COLPS</name>
<keyword evidence="2" id="KW-0229">DNA integration</keyword>
<dbReference type="RefSeq" id="WP_052093985.1">
    <property type="nucleotide sequence ID" value="NZ_JQEC01000055.1"/>
</dbReference>
<evidence type="ECO:0000313" key="6">
    <source>
        <dbReference type="EMBL" id="KGJ89526.1"/>
    </source>
</evidence>
<dbReference type="Pfam" id="PF00589">
    <property type="entry name" value="Phage_integrase"/>
    <property type="match status" value="1"/>
</dbReference>
<evidence type="ECO:0000256" key="3">
    <source>
        <dbReference type="ARBA" id="ARBA00023125"/>
    </source>
</evidence>
<keyword evidence="4" id="KW-0233">DNA recombination</keyword>
<dbReference type="Gene3D" id="1.10.150.130">
    <property type="match status" value="1"/>
</dbReference>
<dbReference type="PATRIC" id="fig|28229.3.peg.3927"/>
<dbReference type="Gene3D" id="1.10.443.10">
    <property type="entry name" value="Intergrase catalytic core"/>
    <property type="match status" value="1"/>
</dbReference>
<evidence type="ECO:0000256" key="2">
    <source>
        <dbReference type="ARBA" id="ARBA00022908"/>
    </source>
</evidence>
<dbReference type="InterPro" id="IPR053876">
    <property type="entry name" value="Phage_int_M"/>
</dbReference>
<evidence type="ECO:0000259" key="5">
    <source>
        <dbReference type="PROSITE" id="PS51898"/>
    </source>
</evidence>
<organism evidence="6 7">
    <name type="scientific">Colwellia psychrerythraea</name>
    <name type="common">Vibrio psychroerythus</name>
    <dbReference type="NCBI Taxonomy" id="28229"/>
    <lineage>
        <taxon>Bacteria</taxon>
        <taxon>Pseudomonadati</taxon>
        <taxon>Pseudomonadota</taxon>
        <taxon>Gammaproteobacteria</taxon>
        <taxon>Alteromonadales</taxon>
        <taxon>Colwelliaceae</taxon>
        <taxon>Colwellia</taxon>
    </lineage>
</organism>
<dbReference type="PROSITE" id="PS51898">
    <property type="entry name" value="TYR_RECOMBINASE"/>
    <property type="match status" value="1"/>
</dbReference>
<protein>
    <recommendedName>
        <fullName evidence="5">Tyr recombinase domain-containing protein</fullName>
    </recommendedName>
</protein>
<dbReference type="Gene3D" id="3.30.160.390">
    <property type="entry name" value="Integrase, DNA-binding domain"/>
    <property type="match status" value="1"/>
</dbReference>
<dbReference type="GO" id="GO:0015074">
    <property type="term" value="P:DNA integration"/>
    <property type="evidence" value="ECO:0007669"/>
    <property type="project" value="UniProtKB-KW"/>
</dbReference>
<gene>
    <name evidence="6" type="ORF">GAB14E_0719</name>
</gene>
<evidence type="ECO:0000256" key="4">
    <source>
        <dbReference type="ARBA" id="ARBA00023172"/>
    </source>
</evidence>
<dbReference type="InterPro" id="IPR010998">
    <property type="entry name" value="Integrase_recombinase_N"/>
</dbReference>
<dbReference type="InterPro" id="IPR038488">
    <property type="entry name" value="Integrase_DNA-bd_sf"/>
</dbReference>
<dbReference type="PANTHER" id="PTHR30629">
    <property type="entry name" value="PROPHAGE INTEGRASE"/>
    <property type="match status" value="1"/>
</dbReference>
<comment type="caution">
    <text evidence="6">The sequence shown here is derived from an EMBL/GenBank/DDBJ whole genome shotgun (WGS) entry which is preliminary data.</text>
</comment>
<dbReference type="InterPro" id="IPR002104">
    <property type="entry name" value="Integrase_catalytic"/>
</dbReference>
<dbReference type="InterPro" id="IPR013762">
    <property type="entry name" value="Integrase-like_cat_sf"/>
</dbReference>
<dbReference type="Pfam" id="PF22022">
    <property type="entry name" value="Phage_int_M"/>
    <property type="match status" value="1"/>
</dbReference>